<reference evidence="2" key="1">
    <citation type="submission" date="2020-09" db="EMBL/GenBank/DDBJ databases">
        <title>Desulfogranum mesoprofundum gen. nov., sp. nov., a novel mesophilic, sulfate-reducing chemolithoautotroph isolated from a deep-sea hydrothermal vent chimney in the Suiyo Seamount.</title>
        <authorList>
            <person name="Hashimoto Y."/>
            <person name="Nakagawa S."/>
        </authorList>
    </citation>
    <scope>NUCLEOTIDE SEQUENCE</scope>
    <source>
        <strain evidence="2">KT2</strain>
    </source>
</reference>
<dbReference type="PANTHER" id="PTHR43745:SF2">
    <property type="entry name" value="NITROREDUCTASE MJ1384-RELATED"/>
    <property type="match status" value="1"/>
</dbReference>
<dbReference type="Pfam" id="PF00881">
    <property type="entry name" value="Nitroreductase"/>
    <property type="match status" value="1"/>
</dbReference>
<dbReference type="InterPro" id="IPR029479">
    <property type="entry name" value="Nitroreductase"/>
</dbReference>
<sequence length="251" mass="28932">MNKFKQHRDFIKDSLRKTIDFRTSDQSRGVPTPPLQEPIDESLPRIKLPDRGSWEPTIPAANLVQMIGKRRSRRTFNQAFLEVEELAFLLWATQGQRNQDGRTPHFRTVPSAGARHSFETYLFIHRVKKIPPGLYRFLPLSNELVMLYPMDEHHRAQLSWAVLGQHFVARSAVTFVWTAVPNRMEWRYLEAAHRVILLDAGHVCQNLYLACEAIQAGTCAIAAYDQEAMDELLQVDGENQFTIYLAPVGRY</sequence>
<accession>A0A8D5JQE4</accession>
<dbReference type="EMBL" id="AP024086">
    <property type="protein sequence ID" value="BCL62330.1"/>
    <property type="molecule type" value="Genomic_DNA"/>
</dbReference>
<organism evidence="2 3">
    <name type="scientific">Desulfomarina profundi</name>
    <dbReference type="NCBI Taxonomy" id="2772557"/>
    <lineage>
        <taxon>Bacteria</taxon>
        <taxon>Pseudomonadati</taxon>
        <taxon>Thermodesulfobacteriota</taxon>
        <taxon>Desulfobulbia</taxon>
        <taxon>Desulfobulbales</taxon>
        <taxon>Desulfobulbaceae</taxon>
        <taxon>Desulfomarina</taxon>
    </lineage>
</organism>
<dbReference type="PANTHER" id="PTHR43745">
    <property type="entry name" value="NITROREDUCTASE MJ1384-RELATED"/>
    <property type="match status" value="1"/>
</dbReference>
<evidence type="ECO:0000313" key="2">
    <source>
        <dbReference type="EMBL" id="BCL62330.1"/>
    </source>
</evidence>
<dbReference type="KEGG" id="dbk:DGMP_30230"/>
<feature type="domain" description="Nitroreductase" evidence="1">
    <location>
        <begin position="68"/>
        <end position="250"/>
    </location>
</feature>
<proteinExistence type="predicted"/>
<name>A0A8D5JQE4_9BACT</name>
<evidence type="ECO:0000259" key="1">
    <source>
        <dbReference type="Pfam" id="PF00881"/>
    </source>
</evidence>
<keyword evidence="3" id="KW-1185">Reference proteome</keyword>
<protein>
    <submittedName>
        <fullName evidence="2">Thioester oxidase</fullName>
    </submittedName>
</protein>
<gene>
    <name evidence="2" type="ORF">DGMP_30230</name>
</gene>
<dbReference type="CDD" id="cd02142">
    <property type="entry name" value="McbC_SagB-like_oxidoreductase"/>
    <property type="match status" value="1"/>
</dbReference>
<evidence type="ECO:0000313" key="3">
    <source>
        <dbReference type="Proteomes" id="UP000826725"/>
    </source>
</evidence>
<dbReference type="NCBIfam" id="TIGR03605">
    <property type="entry name" value="antibiot_sagB"/>
    <property type="match status" value="1"/>
</dbReference>
<dbReference type="RefSeq" id="WP_228854697.1">
    <property type="nucleotide sequence ID" value="NZ_AP024086.1"/>
</dbReference>
<dbReference type="InterPro" id="IPR052544">
    <property type="entry name" value="Bacteriocin_Proc_Enz"/>
</dbReference>
<dbReference type="InterPro" id="IPR020051">
    <property type="entry name" value="SagB-type_dehydrogenase"/>
</dbReference>
<dbReference type="AlphaFoldDB" id="A0A8D5JQE4"/>
<dbReference type="Proteomes" id="UP000826725">
    <property type="component" value="Chromosome"/>
</dbReference>